<dbReference type="EMBL" id="VHLG01000014">
    <property type="protein sequence ID" value="TPW28091.1"/>
    <property type="molecule type" value="Genomic_DNA"/>
</dbReference>
<dbReference type="Proteomes" id="UP000318801">
    <property type="component" value="Unassembled WGS sequence"/>
</dbReference>
<feature type="chain" id="PRO_5021269944" evidence="1">
    <location>
        <begin position="24"/>
        <end position="140"/>
    </location>
</feature>
<sequence length="140" mass="15428">MRFVAAFVGAAFGSLFSLVPVQAAGPWDLPSGRQASIARGDVELSFHELWGPMLILEFYVPGLPEDAGYGDNVLFWDARSLCERVAIPLARELPDDIAGALVLMKPFDLQRGTYSGAEYSDRLIAYEMPFEGSRCLNPRQ</sequence>
<organism evidence="2 3">
    <name type="scientific">Martelella alba</name>
    <dbReference type="NCBI Taxonomy" id="2590451"/>
    <lineage>
        <taxon>Bacteria</taxon>
        <taxon>Pseudomonadati</taxon>
        <taxon>Pseudomonadota</taxon>
        <taxon>Alphaproteobacteria</taxon>
        <taxon>Hyphomicrobiales</taxon>
        <taxon>Aurantimonadaceae</taxon>
        <taxon>Martelella</taxon>
    </lineage>
</organism>
<accession>A0A506U457</accession>
<keyword evidence="1" id="KW-0732">Signal</keyword>
<reference evidence="2 3" key="1">
    <citation type="submission" date="2019-06" db="EMBL/GenBank/DDBJ databases">
        <authorList>
            <person name="Li M."/>
        </authorList>
    </citation>
    <scope>NUCLEOTIDE SEQUENCE [LARGE SCALE GENOMIC DNA]</scope>
    <source>
        <strain evidence="2 3">BGMRC2036</strain>
    </source>
</reference>
<proteinExistence type="predicted"/>
<protein>
    <submittedName>
        <fullName evidence="2">Uncharacterized protein</fullName>
    </submittedName>
</protein>
<name>A0A506U457_9HYPH</name>
<dbReference type="OrthoDB" id="7862028at2"/>
<keyword evidence="3" id="KW-1185">Reference proteome</keyword>
<evidence type="ECO:0000313" key="3">
    <source>
        <dbReference type="Proteomes" id="UP000318801"/>
    </source>
</evidence>
<dbReference type="AlphaFoldDB" id="A0A506U457"/>
<evidence type="ECO:0000313" key="2">
    <source>
        <dbReference type="EMBL" id="TPW28091.1"/>
    </source>
</evidence>
<dbReference type="RefSeq" id="WP_141150587.1">
    <property type="nucleotide sequence ID" value="NZ_VHLG01000014.1"/>
</dbReference>
<evidence type="ECO:0000256" key="1">
    <source>
        <dbReference type="SAM" id="SignalP"/>
    </source>
</evidence>
<comment type="caution">
    <text evidence="2">The sequence shown here is derived from an EMBL/GenBank/DDBJ whole genome shotgun (WGS) entry which is preliminary data.</text>
</comment>
<feature type="signal peptide" evidence="1">
    <location>
        <begin position="1"/>
        <end position="23"/>
    </location>
</feature>
<gene>
    <name evidence="2" type="ORF">FJU08_18800</name>
</gene>